<accession>I4FN47</accession>
<evidence type="ECO:0000313" key="2">
    <source>
        <dbReference type="Proteomes" id="UP000003172"/>
    </source>
</evidence>
<comment type="caution">
    <text evidence="1">The sequence shown here is derived from an EMBL/GenBank/DDBJ whole genome shotgun (WGS) entry which is preliminary data.</text>
</comment>
<dbReference type="HOGENOM" id="CLU_2155429_0_0_3"/>
<protein>
    <submittedName>
        <fullName evidence="1">Uncharacterized protein</fullName>
    </submittedName>
</protein>
<gene>
    <name evidence="1" type="ORF">MICAB_2910015</name>
</gene>
<evidence type="ECO:0000313" key="1">
    <source>
        <dbReference type="EMBL" id="CCH97072.1"/>
    </source>
</evidence>
<proteinExistence type="predicted"/>
<sequence>MSPTSICDGLNYLILNQEAVGAVFAHHQEVLPLTPNQEVFRLILNQEGVLPLIPNQEVFRLILNQEAVLPLIPNQEVFRFILNQEAVLPIIPIHSKPHRIKNWRGKQNITA</sequence>
<reference evidence="1 2" key="1">
    <citation type="submission" date="2012-04" db="EMBL/GenBank/DDBJ databases">
        <authorList>
            <person name="Genoscope - CEA"/>
        </authorList>
    </citation>
    <scope>NUCLEOTIDE SEQUENCE [LARGE SCALE GENOMIC DNA]</scope>
    <source>
        <strain evidence="1 2">9717</strain>
    </source>
</reference>
<organism evidence="1 2">
    <name type="scientific">Microcystis aeruginosa PCC 9717</name>
    <dbReference type="NCBI Taxonomy" id="1160286"/>
    <lineage>
        <taxon>Bacteria</taxon>
        <taxon>Bacillati</taxon>
        <taxon>Cyanobacteriota</taxon>
        <taxon>Cyanophyceae</taxon>
        <taxon>Oscillatoriophycideae</taxon>
        <taxon>Chroococcales</taxon>
        <taxon>Microcystaceae</taxon>
        <taxon>Microcystis</taxon>
    </lineage>
</organism>
<name>I4FN47_MICAE</name>
<dbReference type="Proteomes" id="UP000003172">
    <property type="component" value="Unassembled WGS sequence"/>
</dbReference>
<dbReference type="AlphaFoldDB" id="I4FN47"/>
<dbReference type="EMBL" id="CAII01000214">
    <property type="protein sequence ID" value="CCH97072.1"/>
    <property type="molecule type" value="Genomic_DNA"/>
</dbReference>